<organism evidence="1 2">
    <name type="scientific">Glossina austeni</name>
    <name type="common">Savannah tsetse fly</name>
    <dbReference type="NCBI Taxonomy" id="7395"/>
    <lineage>
        <taxon>Eukaryota</taxon>
        <taxon>Metazoa</taxon>
        <taxon>Ecdysozoa</taxon>
        <taxon>Arthropoda</taxon>
        <taxon>Hexapoda</taxon>
        <taxon>Insecta</taxon>
        <taxon>Pterygota</taxon>
        <taxon>Neoptera</taxon>
        <taxon>Endopterygota</taxon>
        <taxon>Diptera</taxon>
        <taxon>Brachycera</taxon>
        <taxon>Muscomorpha</taxon>
        <taxon>Hippoboscoidea</taxon>
        <taxon>Glossinidae</taxon>
        <taxon>Glossina</taxon>
    </lineage>
</organism>
<evidence type="ECO:0000313" key="1">
    <source>
        <dbReference type="EnsemblMetazoa" id="GAUT046920-PA"/>
    </source>
</evidence>
<dbReference type="Proteomes" id="UP000078200">
    <property type="component" value="Unassembled WGS sequence"/>
</dbReference>
<sequence length="118" mass="13532">MSSTPCEKYSLQAITNTRNGSAKSDKALAGLRVMLKACGPLKTLCPRDKTDCRHQYRSPGKCKKESNPYPSYSECDSFEQSPPNKIECKYLDKKALSEIWQKFRHRLTFVTHDLLEKQ</sequence>
<dbReference type="InterPro" id="IPR006611">
    <property type="entry name" value="DUF1431_DROsp"/>
</dbReference>
<name>A0A1A9VTE9_GLOAU</name>
<dbReference type="Pfam" id="PF07248">
    <property type="entry name" value="DUF1431"/>
    <property type="match status" value="1"/>
</dbReference>
<keyword evidence="2" id="KW-1185">Reference proteome</keyword>
<proteinExistence type="predicted"/>
<evidence type="ECO:0000313" key="2">
    <source>
        <dbReference type="Proteomes" id="UP000078200"/>
    </source>
</evidence>
<protein>
    <submittedName>
        <fullName evidence="1">Uncharacterized protein</fullName>
    </submittedName>
</protein>
<accession>A0A1A9VTE9</accession>
<reference evidence="1" key="1">
    <citation type="submission" date="2020-05" db="UniProtKB">
        <authorList>
            <consortium name="EnsemblMetazoa"/>
        </authorList>
    </citation>
    <scope>IDENTIFICATION</scope>
    <source>
        <strain evidence="1">TTRI</strain>
    </source>
</reference>
<dbReference type="AlphaFoldDB" id="A0A1A9VTE9"/>
<dbReference type="VEuPathDB" id="VectorBase:GAUT046920"/>
<dbReference type="EnsemblMetazoa" id="GAUT046920-RA">
    <property type="protein sequence ID" value="GAUT046920-PA"/>
    <property type="gene ID" value="GAUT046920"/>
</dbReference>